<dbReference type="Pfam" id="PF13507">
    <property type="entry name" value="GATase_5"/>
    <property type="match status" value="1"/>
</dbReference>
<dbReference type="InterPro" id="IPR029062">
    <property type="entry name" value="Class_I_gatase-like"/>
</dbReference>
<dbReference type="Proteomes" id="UP001466331">
    <property type="component" value="Unassembled WGS sequence"/>
</dbReference>
<dbReference type="InterPro" id="IPR010918">
    <property type="entry name" value="PurM-like_C_dom"/>
</dbReference>
<dbReference type="Gene3D" id="3.40.50.880">
    <property type="match status" value="1"/>
</dbReference>
<evidence type="ECO:0000313" key="3">
    <source>
        <dbReference type="Proteomes" id="UP001466331"/>
    </source>
</evidence>
<gene>
    <name evidence="2" type="ORF">WKV44_10035</name>
</gene>
<dbReference type="CDD" id="cd02204">
    <property type="entry name" value="PurL_repeat2"/>
    <property type="match status" value="1"/>
</dbReference>
<dbReference type="InterPro" id="IPR036676">
    <property type="entry name" value="PurM-like_C_sf"/>
</dbReference>
<dbReference type="PROSITE" id="PS51273">
    <property type="entry name" value="GATASE_TYPE_1"/>
    <property type="match status" value="1"/>
</dbReference>
<dbReference type="RefSeq" id="WP_420070353.1">
    <property type="nucleotide sequence ID" value="NZ_JBCHKQ010000006.1"/>
</dbReference>
<organism evidence="2 3">
    <name type="scientific">Rarispira pelagica</name>
    <dbReference type="NCBI Taxonomy" id="3141764"/>
    <lineage>
        <taxon>Bacteria</taxon>
        <taxon>Pseudomonadati</taxon>
        <taxon>Spirochaetota</taxon>
        <taxon>Spirochaetia</taxon>
        <taxon>Winmispirales</taxon>
        <taxon>Winmispiraceae</taxon>
        <taxon>Rarispira</taxon>
    </lineage>
</organism>
<dbReference type="SUPFAM" id="SSF56042">
    <property type="entry name" value="PurM C-terminal domain-like"/>
    <property type="match status" value="2"/>
</dbReference>
<dbReference type="InterPro" id="IPR036921">
    <property type="entry name" value="PurM-like_N_sf"/>
</dbReference>
<dbReference type="NCBIfam" id="TIGR01857">
    <property type="entry name" value="FGAM-synthase"/>
    <property type="match status" value="1"/>
</dbReference>
<reference evidence="2 3" key="1">
    <citation type="submission" date="2024-03" db="EMBL/GenBank/DDBJ databases">
        <title>Ignisphaera cupida sp. nov., a hyperthermophilic hydrolytic archaeon from a hot spring of Kamchatka, and proposal of Ignisphaeraceae fam. nov.</title>
        <authorList>
            <person name="Podosokorskaya O.A."/>
            <person name="Elcheninov A.G."/>
            <person name="Maltseva A.I."/>
            <person name="Zayulina K.S."/>
            <person name="Novikov A."/>
            <person name="Merkel A.Y."/>
        </authorList>
    </citation>
    <scope>NUCLEOTIDE SEQUENCE [LARGE SCALE GENOMIC DNA]</scope>
    <source>
        <strain evidence="2 3">38H-sp</strain>
    </source>
</reference>
<dbReference type="EC" id="6.3.5.3" evidence="2"/>
<dbReference type="Gene3D" id="3.30.1330.10">
    <property type="entry name" value="PurM-like, N-terminal domain"/>
    <property type="match status" value="2"/>
</dbReference>
<keyword evidence="3" id="KW-1185">Reference proteome</keyword>
<dbReference type="SMART" id="SM01211">
    <property type="entry name" value="GATase_5"/>
    <property type="match status" value="1"/>
</dbReference>
<dbReference type="InterPro" id="IPR010141">
    <property type="entry name" value="FGAM_synthase"/>
</dbReference>
<name>A0ABU9UDX2_9SPIR</name>
<sequence length="1253" mass="137775">MISCVLVEKKPQFAVSARQLLEDIVNTLHIRGLSDLRIVNRYLIEGESQALINKAIKGIFAEPPVDVVLDALPEADRILAVELLPGQYDQRADSAAQCLRLISPDSNPIVRYSKVFLFYGNISDNDFDRIRSYLINPTDSREASLLIPETLHEAVEKPSDAVRYIEGFISADKEGLLHIRRDMSLAMDIADLMHCQRYFRDIAERNPTETELRVLDTYWSDHCRHTTFLTRFEEINIEGQDYREVIESSYNVYRDIKKKIKQEDRPQTLMDIATIGMKFLKQEGFLDNLDESPEINACTIKIKVNTSSGDEDWLLLFKNETHNHPTEIEPFGGAATCLGGAIRDPLSGRAYVYQAMRVTGAGDPRTPVEETLPGKLPQIKITREAAHGYSSYGNQIGLATGQVTEIYHPGYVAKRMEIGAVIGAVRAECVRREEPAAGDLVILLGGRTGRDGIGGATGSSLAHDEKAIEKAGAEVQKGNPPEERKIQRLFRNPELLSLIKRCNDMGAGGVSVAIGEIAESLDIFLDRVPKKYAGLNATEIALSESQERMAVVVEAKDADRFIELASEENLEATVVAEVTDSGFLRMFWKAKKVVDIKRSFLDTNGASKNTLVTISTPDKKECPLHDDFLCKNVDDPNIIDKLKEYFSSLGNASQKGLNQMFDSSIGAGSVLLPYGGIFQDTPVDAMAALIPALENEANTASLMAYGYNPYLSEWSPFHGAFHAVVESVCRLVAAGGRWRETRLSLQEYFPKPGNDDKRWGLPAAALLGALSAQLALKIPAIGGKDSMSGSFNDMDVPPTLVSFAVSTQEKDFIISPEIKKRSSKLYLIQTPLDDNDLPDISVLTENMDFIQKHIEKAHIISATAIRHDGLAGALLRMMAGNRIGCILLPENKNSSVLCPSYGSFLVEVPVDAPHSHFENHPNTACVAITEGNSLVIGRMSVPVEELVSSWKAPLEGIFPSIHKEKKETEKIEARLYNSGSSSSKTKVARPRVLIPVFPGTNCEYDTEYAFKKAGAETRVLVFKNLTASQIEASLDELAKALSSSQILVIPGGFSAGDEPEGSGKFIATVFRNAVVRKALEDMLDKRDGLILGICNGFQALIKLGLVPYGYIRDLEDDSPTLTTNKIGSHVARYVNTRIVSNLSPWFLEEELGAVHTVPVSHTEGRFVADRAMAEELFARGQVATQYVDAEGNPTMDARFNPNGSVLAIEGITSPDGRVLGKMAHSERLRPGIARNIPGHKEENIFASGVKYFL</sequence>
<dbReference type="SUPFAM" id="SSF109736">
    <property type="entry name" value="FGAM synthase PurL, linker domain"/>
    <property type="match status" value="1"/>
</dbReference>
<comment type="caution">
    <text evidence="2">The sequence shown here is derived from an EMBL/GenBank/DDBJ whole genome shotgun (WGS) entry which is preliminary data.</text>
</comment>
<dbReference type="PANTHER" id="PTHR10099">
    <property type="entry name" value="PHOSPHORIBOSYLFORMYLGLYCINAMIDINE SYNTHASE"/>
    <property type="match status" value="1"/>
</dbReference>
<accession>A0ABU9UDX2</accession>
<dbReference type="Pfam" id="PF02769">
    <property type="entry name" value="AIRS_C"/>
    <property type="match status" value="1"/>
</dbReference>
<evidence type="ECO:0000313" key="2">
    <source>
        <dbReference type="EMBL" id="MEM5948878.1"/>
    </source>
</evidence>
<dbReference type="EMBL" id="JBCHKQ010000006">
    <property type="protein sequence ID" value="MEM5948878.1"/>
    <property type="molecule type" value="Genomic_DNA"/>
</dbReference>
<dbReference type="SUPFAM" id="SSF52317">
    <property type="entry name" value="Class I glutamine amidotransferase-like"/>
    <property type="match status" value="1"/>
</dbReference>
<dbReference type="SUPFAM" id="SSF55326">
    <property type="entry name" value="PurM N-terminal domain-like"/>
    <property type="match status" value="2"/>
</dbReference>
<proteinExistence type="predicted"/>
<feature type="domain" description="PurM-like C-terminal" evidence="1">
    <location>
        <begin position="437"/>
        <end position="588"/>
    </location>
</feature>
<dbReference type="Gene3D" id="3.90.650.10">
    <property type="entry name" value="PurM-like C-terminal domain"/>
    <property type="match status" value="1"/>
</dbReference>
<evidence type="ECO:0000259" key="1">
    <source>
        <dbReference type="Pfam" id="PF02769"/>
    </source>
</evidence>
<keyword evidence="2" id="KW-0436">Ligase</keyword>
<dbReference type="CDD" id="cd02203">
    <property type="entry name" value="PurL_repeat1"/>
    <property type="match status" value="1"/>
</dbReference>
<dbReference type="GO" id="GO:0004642">
    <property type="term" value="F:phosphoribosylformylglycinamidine synthase activity"/>
    <property type="evidence" value="ECO:0007669"/>
    <property type="project" value="UniProtKB-EC"/>
</dbReference>
<dbReference type="PANTHER" id="PTHR10099:SF1">
    <property type="entry name" value="PHOSPHORIBOSYLFORMYLGLYCINAMIDINE SYNTHASE"/>
    <property type="match status" value="1"/>
</dbReference>
<protein>
    <submittedName>
        <fullName evidence="2">Phosphoribosylformylglycinamidine synthase</fullName>
        <ecNumber evidence="2">6.3.5.3</ecNumber>
    </submittedName>
</protein>